<dbReference type="InterPro" id="IPR027417">
    <property type="entry name" value="P-loop_NTPase"/>
</dbReference>
<reference evidence="5" key="2">
    <citation type="submission" date="2018-10" db="UniProtKB">
        <authorList>
            <consortium name="EnsemblPlants"/>
        </authorList>
    </citation>
    <scope>IDENTIFICATION</scope>
</reference>
<organism evidence="5">
    <name type="scientific">Triticum aestivum</name>
    <name type="common">Wheat</name>
    <dbReference type="NCBI Taxonomy" id="4565"/>
    <lineage>
        <taxon>Eukaryota</taxon>
        <taxon>Viridiplantae</taxon>
        <taxon>Streptophyta</taxon>
        <taxon>Embryophyta</taxon>
        <taxon>Tracheophyta</taxon>
        <taxon>Spermatophyta</taxon>
        <taxon>Magnoliopsida</taxon>
        <taxon>Liliopsida</taxon>
        <taxon>Poales</taxon>
        <taxon>Poaceae</taxon>
        <taxon>BOP clade</taxon>
        <taxon>Pooideae</taxon>
        <taxon>Triticodae</taxon>
        <taxon>Triticeae</taxon>
        <taxon>Triticinae</taxon>
        <taxon>Triticum</taxon>
    </lineage>
</organism>
<dbReference type="PANTHER" id="PTHR23155:SF1122">
    <property type="entry name" value="NB-ARC DOMAIN CONTAINING PROTEIN, EXPRESSED"/>
    <property type="match status" value="1"/>
</dbReference>
<accession>A0A3B6I1S5</accession>
<dbReference type="Gene3D" id="3.80.10.10">
    <property type="entry name" value="Ribonuclease Inhibitor"/>
    <property type="match status" value="1"/>
</dbReference>
<dbReference type="InterPro" id="IPR055414">
    <property type="entry name" value="LRR_R13L4/SHOC2-like"/>
</dbReference>
<dbReference type="SUPFAM" id="SSF52047">
    <property type="entry name" value="RNI-like"/>
    <property type="match status" value="1"/>
</dbReference>
<dbReference type="Pfam" id="PF23598">
    <property type="entry name" value="LRR_14"/>
    <property type="match status" value="1"/>
</dbReference>
<dbReference type="InterPro" id="IPR044974">
    <property type="entry name" value="Disease_R_plants"/>
</dbReference>
<dbReference type="Gene3D" id="1.10.10.10">
    <property type="entry name" value="Winged helix-like DNA-binding domain superfamily/Winged helix DNA-binding domain"/>
    <property type="match status" value="1"/>
</dbReference>
<dbReference type="Gramene" id="TraesCAD_scaffold_019675_01G000100.1">
    <property type="protein sequence ID" value="TraesCAD_scaffold_019675_01G000100.1"/>
    <property type="gene ID" value="TraesCAD_scaffold_019675_01G000100"/>
</dbReference>
<dbReference type="Gramene" id="TraesROB_scaffold_001835_01G000500.1">
    <property type="protein sequence ID" value="TraesROB_scaffold_001835_01G000500.1"/>
    <property type="gene ID" value="TraesROB_scaffold_001835_01G000500"/>
</dbReference>
<dbReference type="Gramene" id="TraesRN4A0101127500.1">
    <property type="protein sequence ID" value="TraesRN4A0101127500.1"/>
    <property type="gene ID" value="TraesRN4A0101127500"/>
</dbReference>
<dbReference type="Gramene" id="TraesWEE_scaffold_031538_01G000100.1">
    <property type="protein sequence ID" value="TraesWEE_scaffold_031538_01G000100.1"/>
    <property type="gene ID" value="TraesWEE_scaffold_031538_01G000100"/>
</dbReference>
<protein>
    <recommendedName>
        <fullName evidence="7">NB-ARC domain-containing protein</fullName>
    </recommendedName>
</protein>
<dbReference type="EnsemblPlants" id="TraesCS4A02G436760.1">
    <property type="protein sequence ID" value="TraesCS4A02G436760.1.cds1"/>
    <property type="gene ID" value="TraesCS4A02G436760"/>
</dbReference>
<sequence>MKAFSEDDSTNLLLQSFRAAAGVRDIPGIIAKLLRICDGLPLAIIVAAGSVYKKSKELADELAMSMISSQEQCYTSVGVTKILHMSFAVLSLPIKSCFLYFSVFPENDIIQKNRLIRLWGAEGLIRGEDEGESFFNELICRNLIKPVFNYDDAEPMGCSIHGVVLDFIRSLSKEDNFVTVGADLGSGIFPCSINTVRRFSMDNSDEEHILTSRTVHLLGMRSLTVIGDTEERAGHSAFAVSWSTEGKPVLAGFKLIRVLDLENAVNLESQHLEGIEGLLLLKYLGLKGTGIYKLPERIGELEQLETLDVRQTKLSALPASIVGLQRLVRLLVDGAVKLRNNLHVMEGLEEVSTIGIDSISSLHTVVDMLKPRSQSGRSRRLKVLGVSFAGFPPYSAESSREIRSFFIEVANYYHGSFYLHHLHGDFVKCMCYFRQYQFRKLELTLSGPVLAGVVDKITSNVNHLNIEVTQLSQRSVRLLGDLPHLVLLKLVSAEKDTLSTFINGIGRGGGGGGGGGRRRYIIAGGWNAFPRLKVFCFTCKAGARGLQFGSGAMPQLRRLRLSFSARDTEFR</sequence>
<dbReference type="InterPro" id="IPR032675">
    <property type="entry name" value="LRR_dom_sf"/>
</dbReference>
<dbReference type="Gramene" id="TraesCS4A02G436760.1">
    <property type="protein sequence ID" value="TraesCS4A02G436760.1.cds1"/>
    <property type="gene ID" value="TraesCS4A02G436760"/>
</dbReference>
<dbReference type="GO" id="GO:0002758">
    <property type="term" value="P:innate immune response-activating signaling pathway"/>
    <property type="evidence" value="ECO:0007669"/>
    <property type="project" value="UniProtKB-ARBA"/>
</dbReference>
<dbReference type="AlphaFoldDB" id="A0A3B6I1S5"/>
<keyword evidence="6" id="KW-1185">Reference proteome</keyword>
<evidence type="ECO:0008006" key="7">
    <source>
        <dbReference type="Google" id="ProtNLM"/>
    </source>
</evidence>
<dbReference type="GO" id="GO:0042742">
    <property type="term" value="P:defense response to bacterium"/>
    <property type="evidence" value="ECO:0007669"/>
    <property type="project" value="UniProtKB-ARBA"/>
</dbReference>
<dbReference type="InterPro" id="IPR058922">
    <property type="entry name" value="WHD_DRP"/>
</dbReference>
<name>A0A3B6I1S5_WHEAT</name>
<feature type="domain" description="Disease resistance protein winged helix" evidence="3">
    <location>
        <begin position="103"/>
        <end position="168"/>
    </location>
</feature>
<keyword evidence="2" id="KW-0611">Plant defense</keyword>
<evidence type="ECO:0000259" key="4">
    <source>
        <dbReference type="Pfam" id="PF23598"/>
    </source>
</evidence>
<dbReference type="Proteomes" id="UP000019116">
    <property type="component" value="Chromosome 4A"/>
</dbReference>
<dbReference type="FunFam" id="1.10.10.10:FF:000322">
    <property type="entry name" value="Probable disease resistance protein At1g63360"/>
    <property type="match status" value="1"/>
</dbReference>
<dbReference type="OrthoDB" id="1082382at2759"/>
<dbReference type="Pfam" id="PF23559">
    <property type="entry name" value="WHD_DRP"/>
    <property type="match status" value="1"/>
</dbReference>
<dbReference type="SUPFAM" id="SSF52540">
    <property type="entry name" value="P-loop containing nucleoside triphosphate hydrolases"/>
    <property type="match status" value="1"/>
</dbReference>
<evidence type="ECO:0000259" key="3">
    <source>
        <dbReference type="Pfam" id="PF23559"/>
    </source>
</evidence>
<proteinExistence type="predicted"/>
<dbReference type="GO" id="GO:0009626">
    <property type="term" value="P:plant-type hypersensitive response"/>
    <property type="evidence" value="ECO:0007669"/>
    <property type="project" value="UniProtKB-ARBA"/>
</dbReference>
<reference evidence="5" key="1">
    <citation type="submission" date="2018-08" db="EMBL/GenBank/DDBJ databases">
        <authorList>
            <person name="Rossello M."/>
        </authorList>
    </citation>
    <scope>NUCLEOTIDE SEQUENCE [LARGE SCALE GENOMIC DNA]</scope>
    <source>
        <strain evidence="5">cv. Chinese Spring</strain>
    </source>
</reference>
<evidence type="ECO:0000313" key="5">
    <source>
        <dbReference type="EnsemblPlants" id="TraesCS4A02G436760.1.cds1"/>
    </source>
</evidence>
<evidence type="ECO:0000313" key="6">
    <source>
        <dbReference type="Proteomes" id="UP000019116"/>
    </source>
</evidence>
<feature type="domain" description="Disease resistance R13L4/SHOC-2-like LRR" evidence="4">
    <location>
        <begin position="236"/>
        <end position="569"/>
    </location>
</feature>
<keyword evidence="1" id="KW-0677">Repeat</keyword>
<evidence type="ECO:0000256" key="2">
    <source>
        <dbReference type="ARBA" id="ARBA00022821"/>
    </source>
</evidence>
<evidence type="ECO:0000256" key="1">
    <source>
        <dbReference type="ARBA" id="ARBA00022737"/>
    </source>
</evidence>
<dbReference type="PANTHER" id="PTHR23155">
    <property type="entry name" value="DISEASE RESISTANCE PROTEIN RP"/>
    <property type="match status" value="1"/>
</dbReference>
<dbReference type="Gramene" id="TraesCS4A03G1088700.1">
    <property type="protein sequence ID" value="TraesCS4A03G1088700.1.CDS1"/>
    <property type="gene ID" value="TraesCS4A03G1088700"/>
</dbReference>
<dbReference type="InterPro" id="IPR036388">
    <property type="entry name" value="WH-like_DNA-bd_sf"/>
</dbReference>
<dbReference type="SMR" id="A0A3B6I1S5"/>